<comment type="caution">
    <text evidence="2">The sequence shown here is derived from an EMBL/GenBank/DDBJ whole genome shotgun (WGS) entry which is preliminary data.</text>
</comment>
<dbReference type="InterPro" id="IPR036278">
    <property type="entry name" value="Sialidase_sf"/>
</dbReference>
<evidence type="ECO:0008006" key="4">
    <source>
        <dbReference type="Google" id="ProtNLM"/>
    </source>
</evidence>
<dbReference type="Proteomes" id="UP000630660">
    <property type="component" value="Unassembled WGS sequence"/>
</dbReference>
<keyword evidence="1" id="KW-0732">Signal</keyword>
<dbReference type="AlphaFoldDB" id="A0A9D5QCS7"/>
<evidence type="ECO:0000313" key="2">
    <source>
        <dbReference type="EMBL" id="MBD3364301.1"/>
    </source>
</evidence>
<evidence type="ECO:0000313" key="3">
    <source>
        <dbReference type="Proteomes" id="UP000630660"/>
    </source>
</evidence>
<name>A0A9D5QCS7_UNCW3</name>
<proteinExistence type="predicted"/>
<sequence>MKRLILITCLAVLAVAGLMQAQTAYSYHYVDEIGNTSPDKGDWNAVTRVKNNLNTFWVVGDKGRVRRFEASLTPVMGEDQFRITDSSVSFTLDTAYTLTDVCFTDEGHGWIVGYRDTVYTQNGTLIAKPPIPGPGRGQIWYTTDGGDGAEAWDSVLQVNMPPILYEDDAIVPFLSVDFDRTDNQHGYVGCGCGFLLFSSDGGQTWEIRENKRERHWWNVGHRIGSIPRDMTDTSFYNHYGDWYWDVKTESDGNDVYVASDNIQLI</sequence>
<dbReference type="EMBL" id="WJKJ01000117">
    <property type="protein sequence ID" value="MBD3364301.1"/>
    <property type="molecule type" value="Genomic_DNA"/>
</dbReference>
<gene>
    <name evidence="2" type="ORF">GF359_03705</name>
</gene>
<protein>
    <recommendedName>
        <fullName evidence="4">Photosynthesis system II assembly factor Ycf48/Hcf136-like domain-containing protein</fullName>
    </recommendedName>
</protein>
<accession>A0A9D5QCS7</accession>
<evidence type="ECO:0000256" key="1">
    <source>
        <dbReference type="SAM" id="SignalP"/>
    </source>
</evidence>
<feature type="signal peptide" evidence="1">
    <location>
        <begin position="1"/>
        <end position="21"/>
    </location>
</feature>
<organism evidence="2 3">
    <name type="scientific">candidate division WOR-3 bacterium</name>
    <dbReference type="NCBI Taxonomy" id="2052148"/>
    <lineage>
        <taxon>Bacteria</taxon>
        <taxon>Bacteria division WOR-3</taxon>
    </lineage>
</organism>
<feature type="chain" id="PRO_5038340575" description="Photosynthesis system II assembly factor Ycf48/Hcf136-like domain-containing protein" evidence="1">
    <location>
        <begin position="22"/>
        <end position="265"/>
    </location>
</feature>
<dbReference type="SUPFAM" id="SSF50939">
    <property type="entry name" value="Sialidases"/>
    <property type="match status" value="1"/>
</dbReference>
<reference evidence="2" key="1">
    <citation type="submission" date="2019-11" db="EMBL/GenBank/DDBJ databases">
        <title>Microbial mats filling the niche in hypersaline microbial mats.</title>
        <authorList>
            <person name="Wong H.L."/>
            <person name="Macleod F.I."/>
            <person name="White R.A. III"/>
            <person name="Burns B.P."/>
        </authorList>
    </citation>
    <scope>NUCLEOTIDE SEQUENCE</scope>
    <source>
        <strain evidence="2">Bin_327</strain>
    </source>
</reference>